<keyword evidence="4" id="KW-0808">Transferase</keyword>
<reference evidence="7" key="2">
    <citation type="submission" date="2025-08" db="UniProtKB">
        <authorList>
            <consortium name="RefSeq"/>
        </authorList>
    </citation>
    <scope>IDENTIFICATION</scope>
    <source>
        <tissue evidence="7">Leaf</tissue>
    </source>
</reference>
<name>A0ABM0XRT6_CAMSA</name>
<comment type="similarity">
    <text evidence="1">Belongs to the LOB domain-containing protein family.</text>
</comment>
<organism evidence="6 7">
    <name type="scientific">Camelina sativa</name>
    <name type="common">False flax</name>
    <name type="synonym">Myagrum sativum</name>
    <dbReference type="NCBI Taxonomy" id="90675"/>
    <lineage>
        <taxon>Eukaryota</taxon>
        <taxon>Viridiplantae</taxon>
        <taxon>Streptophyta</taxon>
        <taxon>Embryophyta</taxon>
        <taxon>Tracheophyta</taxon>
        <taxon>Spermatophyta</taxon>
        <taxon>Magnoliopsida</taxon>
        <taxon>eudicotyledons</taxon>
        <taxon>Gunneridae</taxon>
        <taxon>Pentapetalae</taxon>
        <taxon>rosids</taxon>
        <taxon>malvids</taxon>
        <taxon>Brassicales</taxon>
        <taxon>Brassicaceae</taxon>
        <taxon>Camelineae</taxon>
        <taxon>Camelina</taxon>
    </lineage>
</organism>
<evidence type="ECO:0000259" key="5">
    <source>
        <dbReference type="PROSITE" id="PS50891"/>
    </source>
</evidence>
<dbReference type="Pfam" id="PF03195">
    <property type="entry name" value="LOB"/>
    <property type="match status" value="1"/>
</dbReference>
<gene>
    <name evidence="7" type="primary">LOC104767724</name>
</gene>
<evidence type="ECO:0000256" key="4">
    <source>
        <dbReference type="ARBA" id="ARBA00022679"/>
    </source>
</evidence>
<evidence type="ECO:0000313" key="6">
    <source>
        <dbReference type="Proteomes" id="UP000694864"/>
    </source>
</evidence>
<dbReference type="GeneID" id="104767724"/>
<proteinExistence type="inferred from homology"/>
<dbReference type="Pfam" id="PF00201">
    <property type="entry name" value="UDPGT"/>
    <property type="match status" value="1"/>
</dbReference>
<comment type="similarity">
    <text evidence="2">Belongs to the UDP-glycosyltransferase family.</text>
</comment>
<reference evidence="6" key="1">
    <citation type="journal article" date="2014" name="Nat. Commun.">
        <title>The emerging biofuel crop Camelina sativa retains a highly undifferentiated hexaploid genome structure.</title>
        <authorList>
            <person name="Kagale S."/>
            <person name="Koh C."/>
            <person name="Nixon J."/>
            <person name="Bollina V."/>
            <person name="Clarke W.E."/>
            <person name="Tuteja R."/>
            <person name="Spillane C."/>
            <person name="Robinson S.J."/>
            <person name="Links M.G."/>
            <person name="Clarke C."/>
            <person name="Higgins E.E."/>
            <person name="Huebert T."/>
            <person name="Sharpe A.G."/>
            <person name="Parkin I.A."/>
        </authorList>
    </citation>
    <scope>NUCLEOTIDE SEQUENCE [LARGE SCALE GENOMIC DNA]</scope>
    <source>
        <strain evidence="6">cv. DH55</strain>
    </source>
</reference>
<dbReference type="InterPro" id="IPR004883">
    <property type="entry name" value="LOB"/>
</dbReference>
<feature type="domain" description="LOB" evidence="5">
    <location>
        <begin position="11"/>
        <end position="113"/>
    </location>
</feature>
<dbReference type="InterPro" id="IPR002213">
    <property type="entry name" value="UDP_glucos_trans"/>
</dbReference>
<dbReference type="Gene3D" id="3.40.50.2000">
    <property type="entry name" value="Glycogen Phosphorylase B"/>
    <property type="match status" value="2"/>
</dbReference>
<keyword evidence="3" id="KW-0328">Glycosyltransferase</keyword>
<dbReference type="PANTHER" id="PTHR48048:SF45">
    <property type="entry name" value="GLYCOSYLTRANSFERASE"/>
    <property type="match status" value="1"/>
</dbReference>
<dbReference type="PANTHER" id="PTHR48048">
    <property type="entry name" value="GLYCOSYLTRANSFERASE"/>
    <property type="match status" value="1"/>
</dbReference>
<dbReference type="PROSITE" id="PS50891">
    <property type="entry name" value="LOB"/>
    <property type="match status" value="1"/>
</dbReference>
<dbReference type="RefSeq" id="XP_010490009.1">
    <property type="nucleotide sequence ID" value="XM_010491707.1"/>
</dbReference>
<evidence type="ECO:0000313" key="7">
    <source>
        <dbReference type="RefSeq" id="XP_010490009.1"/>
    </source>
</evidence>
<protein>
    <submittedName>
        <fullName evidence="7">UDP-glycosyltransferase 71B8-like</fullName>
    </submittedName>
</protein>
<accession>A0ABM0XRT6</accession>
<evidence type="ECO:0000256" key="3">
    <source>
        <dbReference type="ARBA" id="ARBA00022676"/>
    </source>
</evidence>
<dbReference type="CDD" id="cd03784">
    <property type="entry name" value="GT1_Gtf-like"/>
    <property type="match status" value="1"/>
</dbReference>
<evidence type="ECO:0000256" key="1">
    <source>
        <dbReference type="ARBA" id="ARBA00005474"/>
    </source>
</evidence>
<dbReference type="Proteomes" id="UP000694864">
    <property type="component" value="Chromosome 19"/>
</dbReference>
<dbReference type="SUPFAM" id="SSF53756">
    <property type="entry name" value="UDP-Glycosyltransferase/glycogen phosphorylase"/>
    <property type="match status" value="1"/>
</dbReference>
<evidence type="ECO:0000256" key="2">
    <source>
        <dbReference type="ARBA" id="ARBA00009995"/>
    </source>
</evidence>
<sequence length="252" mass="29039">MDVQIINVIREPCALCTTKIKSCSQNCEFAPYFPAEKKLEYKNAHELFGIPNIMKMMRFAPTTEEKCMLASSILMEGKAWKDDHAKGGFEKIRKLKWEILLRKLYLNELKEKIKVVEEEIKLRRYTSAILANPAIGGFVSHCGWNSTLESLWFCVPIATWPFYAEQQFNAFEMLEELGLAVEIRNSFRSETELMTAEEIERGIRCLMEHNSDVRHKVKEMSAKSHVALMDGGSSHTALIKFRQDVTKNIHKS</sequence>
<dbReference type="InterPro" id="IPR050481">
    <property type="entry name" value="UDP-glycosyltransf_plant"/>
</dbReference>
<keyword evidence="6" id="KW-1185">Reference proteome</keyword>